<reference evidence="1 2" key="1">
    <citation type="submission" date="2024-02" db="EMBL/GenBank/DDBJ databases">
        <title>de novo genome assembly of Solanum bulbocastanum strain 11H21.</title>
        <authorList>
            <person name="Hosaka A.J."/>
        </authorList>
    </citation>
    <scope>NUCLEOTIDE SEQUENCE [LARGE SCALE GENOMIC DNA]</scope>
    <source>
        <tissue evidence="1">Young leaves</tissue>
    </source>
</reference>
<comment type="caution">
    <text evidence="1">The sequence shown here is derived from an EMBL/GenBank/DDBJ whole genome shotgun (WGS) entry which is preliminary data.</text>
</comment>
<organism evidence="1 2">
    <name type="scientific">Solanum bulbocastanum</name>
    <name type="common">Wild potato</name>
    <dbReference type="NCBI Taxonomy" id="147425"/>
    <lineage>
        <taxon>Eukaryota</taxon>
        <taxon>Viridiplantae</taxon>
        <taxon>Streptophyta</taxon>
        <taxon>Embryophyta</taxon>
        <taxon>Tracheophyta</taxon>
        <taxon>Spermatophyta</taxon>
        <taxon>Magnoliopsida</taxon>
        <taxon>eudicotyledons</taxon>
        <taxon>Gunneridae</taxon>
        <taxon>Pentapetalae</taxon>
        <taxon>asterids</taxon>
        <taxon>lamiids</taxon>
        <taxon>Solanales</taxon>
        <taxon>Solanaceae</taxon>
        <taxon>Solanoideae</taxon>
        <taxon>Solaneae</taxon>
        <taxon>Solanum</taxon>
    </lineage>
</organism>
<protein>
    <submittedName>
        <fullName evidence="1">Uncharacterized protein</fullName>
    </submittedName>
</protein>
<accession>A0AAN8SN22</accession>
<name>A0AAN8SN22_SOLBU</name>
<gene>
    <name evidence="1" type="ORF">RDI58_027932</name>
</gene>
<proteinExistence type="predicted"/>
<keyword evidence="2" id="KW-1185">Reference proteome</keyword>
<evidence type="ECO:0000313" key="2">
    <source>
        <dbReference type="Proteomes" id="UP001371456"/>
    </source>
</evidence>
<dbReference type="Proteomes" id="UP001371456">
    <property type="component" value="Unassembled WGS sequence"/>
</dbReference>
<sequence length="72" mass="8449">MGLGMWCLQSLSRELNFGVEFRCKLQNEMLEMGMGYSSVWNLSELLLRDLLRIFKPPKHHCLVDYSTEIQVI</sequence>
<dbReference type="AlphaFoldDB" id="A0AAN8SN22"/>
<dbReference type="EMBL" id="JBANQN010000012">
    <property type="protein sequence ID" value="KAK6772694.1"/>
    <property type="molecule type" value="Genomic_DNA"/>
</dbReference>
<evidence type="ECO:0000313" key="1">
    <source>
        <dbReference type="EMBL" id="KAK6772694.1"/>
    </source>
</evidence>